<feature type="domain" description="PhnB-like" evidence="1">
    <location>
        <begin position="13"/>
        <end position="138"/>
    </location>
</feature>
<dbReference type="Proteomes" id="UP001589766">
    <property type="component" value="Unassembled WGS sequence"/>
</dbReference>
<dbReference type="InterPro" id="IPR029068">
    <property type="entry name" value="Glyas_Bleomycin-R_OHBP_Dase"/>
</dbReference>
<name>A0ABV6F8B8_9MICC</name>
<sequence>MSAPRPTTATAHQLVTCLWFTGQAEEAARFYVEAFAGYRPDTHVGAVHRSNIDVAPQGETVLERGEVLTVDFTLDGQRFVALNGSTEPVPYTDAVSFQVLCANQQEIDHFWTALTAGGGQEVACGWVTDRYGVRWQVVPQVLFELLAGEDQDAAARVQSAMMGMTKFSIEGLMDAAKDAYGAEEE</sequence>
<dbReference type="InterPro" id="IPR009725">
    <property type="entry name" value="3_dmu_93_MTrfase"/>
</dbReference>
<dbReference type="PANTHER" id="PTHR33990">
    <property type="entry name" value="PROTEIN YJDN-RELATED"/>
    <property type="match status" value="1"/>
</dbReference>
<dbReference type="EMBL" id="JBHLWH010000037">
    <property type="protein sequence ID" value="MFC0249335.1"/>
    <property type="molecule type" value="Genomic_DNA"/>
</dbReference>
<dbReference type="Gene3D" id="3.10.180.10">
    <property type="entry name" value="2,3-Dihydroxybiphenyl 1,2-Dioxygenase, domain 1"/>
    <property type="match status" value="1"/>
</dbReference>
<dbReference type="SUPFAM" id="SSF54593">
    <property type="entry name" value="Glyoxalase/Bleomycin resistance protein/Dihydroxybiphenyl dioxygenase"/>
    <property type="match status" value="1"/>
</dbReference>
<dbReference type="Pfam" id="PF06983">
    <property type="entry name" value="3-dmu-9_3-mt"/>
    <property type="match status" value="1"/>
</dbReference>
<protein>
    <submittedName>
        <fullName evidence="2">VOC family protein</fullName>
    </submittedName>
</protein>
<dbReference type="RefSeq" id="WP_378042258.1">
    <property type="nucleotide sequence ID" value="NZ_JBHLWH010000037.1"/>
</dbReference>
<dbReference type="PANTHER" id="PTHR33990:SF2">
    <property type="entry name" value="PHNB-LIKE DOMAIN-CONTAINING PROTEIN"/>
    <property type="match status" value="1"/>
</dbReference>
<gene>
    <name evidence="2" type="ORF">ACFFIO_12595</name>
</gene>
<proteinExistence type="predicted"/>
<organism evidence="2 3">
    <name type="scientific">Citricoccus parietis</name>
    <dbReference type="NCBI Taxonomy" id="592307"/>
    <lineage>
        <taxon>Bacteria</taxon>
        <taxon>Bacillati</taxon>
        <taxon>Actinomycetota</taxon>
        <taxon>Actinomycetes</taxon>
        <taxon>Micrococcales</taxon>
        <taxon>Micrococcaceae</taxon>
        <taxon>Citricoccus</taxon>
    </lineage>
</organism>
<evidence type="ECO:0000259" key="1">
    <source>
        <dbReference type="Pfam" id="PF06983"/>
    </source>
</evidence>
<accession>A0ABV6F8B8</accession>
<comment type="caution">
    <text evidence="2">The sequence shown here is derived from an EMBL/GenBank/DDBJ whole genome shotgun (WGS) entry which is preliminary data.</text>
</comment>
<dbReference type="CDD" id="cd06588">
    <property type="entry name" value="PhnB_like"/>
    <property type="match status" value="1"/>
</dbReference>
<dbReference type="PIRSF" id="PIRSF021700">
    <property type="entry name" value="3_dmu_93_MTrfase"/>
    <property type="match status" value="1"/>
</dbReference>
<evidence type="ECO:0000313" key="3">
    <source>
        <dbReference type="Proteomes" id="UP001589766"/>
    </source>
</evidence>
<dbReference type="InterPro" id="IPR028973">
    <property type="entry name" value="PhnB-like"/>
</dbReference>
<keyword evidence="3" id="KW-1185">Reference proteome</keyword>
<evidence type="ECO:0000313" key="2">
    <source>
        <dbReference type="EMBL" id="MFC0249335.1"/>
    </source>
</evidence>
<reference evidence="2 3" key="1">
    <citation type="submission" date="2024-09" db="EMBL/GenBank/DDBJ databases">
        <authorList>
            <person name="Sun Q."/>
            <person name="Mori K."/>
        </authorList>
    </citation>
    <scope>NUCLEOTIDE SEQUENCE [LARGE SCALE GENOMIC DNA]</scope>
    <source>
        <strain evidence="2 3">CCM 7609</strain>
    </source>
</reference>